<evidence type="ECO:0000256" key="1">
    <source>
        <dbReference type="ARBA" id="ARBA00022679"/>
    </source>
</evidence>
<dbReference type="PANTHER" id="PTHR46401">
    <property type="entry name" value="GLYCOSYLTRANSFERASE WBBK-RELATED"/>
    <property type="match status" value="1"/>
</dbReference>
<proteinExistence type="predicted"/>
<name>A0A1C0B521_9BACT</name>
<feature type="domain" description="Glycosyl transferase family 1" evidence="2">
    <location>
        <begin position="106"/>
        <end position="269"/>
    </location>
</feature>
<dbReference type="SUPFAM" id="SSF53756">
    <property type="entry name" value="UDP-Glycosyltransferase/glycogen phosphorylase"/>
    <property type="match status" value="1"/>
</dbReference>
<dbReference type="Pfam" id="PF00534">
    <property type="entry name" value="Glycos_transf_1"/>
    <property type="match status" value="1"/>
</dbReference>
<dbReference type="Gene3D" id="3.40.50.2000">
    <property type="entry name" value="Glycogen Phosphorylase B"/>
    <property type="match status" value="2"/>
</dbReference>
<protein>
    <submittedName>
        <fullName evidence="3">Glycosyl transferases group 1</fullName>
    </submittedName>
</protein>
<comment type="caution">
    <text evidence="3">The sequence shown here is derived from an EMBL/GenBank/DDBJ whole genome shotgun (WGS) entry which is preliminary data.</text>
</comment>
<dbReference type="Proteomes" id="UP000093281">
    <property type="component" value="Unassembled WGS sequence"/>
</dbReference>
<keyword evidence="1 3" id="KW-0808">Transferase</keyword>
<gene>
    <name evidence="3" type="ORF">AAX29_01881</name>
</gene>
<evidence type="ECO:0000313" key="4">
    <source>
        <dbReference type="Proteomes" id="UP000093281"/>
    </source>
</evidence>
<dbReference type="RefSeq" id="WP_167542998.1">
    <property type="nucleotide sequence ID" value="NZ_LCUJ01000010.1"/>
</dbReference>
<dbReference type="PANTHER" id="PTHR46401:SF2">
    <property type="entry name" value="GLYCOSYLTRANSFERASE WBBK-RELATED"/>
    <property type="match status" value="1"/>
</dbReference>
<dbReference type="STRING" id="544718.AAX25_00501"/>
<dbReference type="EMBL" id="LCUJ01000010">
    <property type="protein sequence ID" value="OCL97521.1"/>
    <property type="molecule type" value="Genomic_DNA"/>
</dbReference>
<evidence type="ECO:0000259" key="2">
    <source>
        <dbReference type="Pfam" id="PF00534"/>
    </source>
</evidence>
<accession>A0A1C0B521</accession>
<dbReference type="AlphaFoldDB" id="A0A1C0B521"/>
<dbReference type="GO" id="GO:0016757">
    <property type="term" value="F:glycosyltransferase activity"/>
    <property type="evidence" value="ECO:0007669"/>
    <property type="project" value="InterPro"/>
</dbReference>
<reference evidence="4" key="1">
    <citation type="submission" date="2015-05" db="EMBL/GenBank/DDBJ databases">
        <authorList>
            <person name="Rovetto F."/>
            <person name="Cocolin L."/>
            <person name="Illeghems K."/>
            <person name="Van Nieuwerburgh F."/>
            <person name="Houf K."/>
        </authorList>
    </citation>
    <scope>NUCLEOTIDE SEQUENCE [LARGE SCALE GENOMIC DNA]</scope>
    <source>
        <strain evidence="4">DU22</strain>
    </source>
</reference>
<dbReference type="PATRIC" id="fig|544718.51.peg.1847"/>
<sequence>MKNIVIHYKTINSLIEKIKENAWIKIYKKPLLSKIFGNKNDNIDIYFHSGSIDDEAIAYAKKSKHIITNSFSNLHEISKKAEIEENKIDVIYPSANIIYSKEKIVKEKYKKEFELSDNTKLILFSANNFKTSGIKEFLDIVSNISYIDYKVLILGSKQQLKNLEFSLPKYERLQNKIILLDNKNSNIDEIFSASDIFLLPSHSKNIASSVIKAMYCKCVVFSTINNDIKELIDVFSTMDRPNDPSTPFKIDAVLHDVNELNNIKKQNRKIAKELELNRNILKFEEIIEKI</sequence>
<organism evidence="3 4">
    <name type="scientific">Aliarcobacter thereius</name>
    <dbReference type="NCBI Taxonomy" id="544718"/>
    <lineage>
        <taxon>Bacteria</taxon>
        <taxon>Pseudomonadati</taxon>
        <taxon>Campylobacterota</taxon>
        <taxon>Epsilonproteobacteria</taxon>
        <taxon>Campylobacterales</taxon>
        <taxon>Arcobacteraceae</taxon>
        <taxon>Aliarcobacter</taxon>
    </lineage>
</organism>
<dbReference type="InterPro" id="IPR001296">
    <property type="entry name" value="Glyco_trans_1"/>
</dbReference>
<evidence type="ECO:0000313" key="3">
    <source>
        <dbReference type="EMBL" id="OCL97521.1"/>
    </source>
</evidence>